<dbReference type="RefSeq" id="WP_093249176.1">
    <property type="nucleotide sequence ID" value="NZ_FNQM01000002.1"/>
</dbReference>
<dbReference type="STRING" id="89524.SAMN05444370_102339"/>
<dbReference type="Proteomes" id="UP000198703">
    <property type="component" value="Unassembled WGS sequence"/>
</dbReference>
<dbReference type="AlphaFoldDB" id="A0A1H3XAJ4"/>
<keyword evidence="3" id="KW-1185">Reference proteome</keyword>
<feature type="region of interest" description="Disordered" evidence="1">
    <location>
        <begin position="77"/>
        <end position="96"/>
    </location>
</feature>
<feature type="compositionally biased region" description="Basic and acidic residues" evidence="1">
    <location>
        <begin position="38"/>
        <end position="54"/>
    </location>
</feature>
<feature type="compositionally biased region" description="Basic residues" evidence="1">
    <location>
        <begin position="87"/>
        <end position="96"/>
    </location>
</feature>
<dbReference type="EMBL" id="FNQM01000002">
    <property type="protein sequence ID" value="SDZ96250.1"/>
    <property type="molecule type" value="Genomic_DNA"/>
</dbReference>
<feature type="region of interest" description="Disordered" evidence="1">
    <location>
        <begin position="29"/>
        <end position="54"/>
    </location>
</feature>
<evidence type="ECO:0000256" key="1">
    <source>
        <dbReference type="SAM" id="MobiDB-lite"/>
    </source>
</evidence>
<dbReference type="SUPFAM" id="SSF56801">
    <property type="entry name" value="Acetyl-CoA synthetase-like"/>
    <property type="match status" value="1"/>
</dbReference>
<organism evidence="2 3">
    <name type="scientific">Rubrimonas cliftonensis</name>
    <dbReference type="NCBI Taxonomy" id="89524"/>
    <lineage>
        <taxon>Bacteria</taxon>
        <taxon>Pseudomonadati</taxon>
        <taxon>Pseudomonadota</taxon>
        <taxon>Alphaproteobacteria</taxon>
        <taxon>Rhodobacterales</taxon>
        <taxon>Paracoccaceae</taxon>
        <taxon>Rubrimonas</taxon>
    </lineage>
</organism>
<accession>A0A1H3XAJ4</accession>
<protein>
    <submittedName>
        <fullName evidence="2">Uncharacterized protein</fullName>
    </submittedName>
</protein>
<gene>
    <name evidence="2" type="ORF">SAMN05444370_102339</name>
</gene>
<evidence type="ECO:0000313" key="2">
    <source>
        <dbReference type="EMBL" id="SDZ96250.1"/>
    </source>
</evidence>
<name>A0A1H3XAJ4_9RHOB</name>
<reference evidence="2 3" key="1">
    <citation type="submission" date="2016-10" db="EMBL/GenBank/DDBJ databases">
        <authorList>
            <person name="de Groot N.N."/>
        </authorList>
    </citation>
    <scope>NUCLEOTIDE SEQUENCE [LARGE SCALE GENOMIC DNA]</scope>
    <source>
        <strain evidence="2 3">DSM 15345</strain>
    </source>
</reference>
<sequence length="96" mass="10030">MRKTASGRPPGGVAVSGAEVAQEVGRLANAPTALGERPGVRETAEAGAPRRDGGESVVAILMAKRGAALDFKAVERAIRRDPASFGRPRRPERRSA</sequence>
<evidence type="ECO:0000313" key="3">
    <source>
        <dbReference type="Proteomes" id="UP000198703"/>
    </source>
</evidence>
<proteinExistence type="predicted"/>